<dbReference type="FunFam" id="3.30.470.20:FF:000002">
    <property type="entry name" value="Succinate--CoA ligase [ADP-forming] subunit beta"/>
    <property type="match status" value="1"/>
</dbReference>
<sequence>MIRWRSLFSLHRGPFRKHVRQFSLLEYHSHQLLKQFEIPVPHGFVVQSPEAARDVVYNIGAPSVLKAQILAGGRGKGKYSSDGKGGVRIVDSADEAFENASKMLGYSLVTKQTTSSGILVNKLYIYKSVDIAQEFYVAITFDRQRYMPVLLMSDDGGVNIESNVNQLQRFWFHLSTGITPEIAAYIEAQFGFSDDDMGVVTHILRQLVKLFREKDATLLELNPLVRTTEGSLMCLDAKFNFDDSAKFRQPELVSLEEHLPEEKDEYEASKLGLSYVRLEGNIGVIVNGAGLAMATNDLVTLYGGNCANFLDIGGGATKETLSKAFSILQGDSRTKGLFINIYGGIVRCDMIAESILAASTAMGGFRIPVVIRLQGTNYEKGLELGSSYIIQTSGLDNILLEADFDAAAKKIVELTNG</sequence>
<evidence type="ECO:0000256" key="10">
    <source>
        <dbReference type="RuleBase" id="RU361258"/>
    </source>
</evidence>
<dbReference type="PIRSF" id="PIRSF001554">
    <property type="entry name" value="SucCS_beta"/>
    <property type="match status" value="1"/>
</dbReference>
<comment type="subunit">
    <text evidence="9 10">Heterodimer of an alpha and a beta subunit.</text>
</comment>
<dbReference type="SUPFAM" id="SSF56059">
    <property type="entry name" value="Glutathione synthetase ATP-binding domain-like"/>
    <property type="match status" value="1"/>
</dbReference>
<evidence type="ECO:0000256" key="3">
    <source>
        <dbReference type="ARBA" id="ARBA00022598"/>
    </source>
</evidence>
<dbReference type="GeneID" id="34443741"/>
<feature type="binding site" evidence="9">
    <location>
        <begin position="73"/>
        <end position="75"/>
    </location>
    <ligand>
        <name>ATP</name>
        <dbReference type="ChEBI" id="CHEBI:30616"/>
    </ligand>
</feature>
<dbReference type="InterPro" id="IPR005809">
    <property type="entry name" value="Succ_CoA_ligase-like_bsu"/>
</dbReference>
<dbReference type="EC" id="6.2.1.5" evidence="9"/>
<dbReference type="GO" id="GO:0005739">
    <property type="term" value="C:mitochondrion"/>
    <property type="evidence" value="ECO:0007669"/>
    <property type="project" value="UniProtKB-SubCell"/>
</dbReference>
<comment type="catalytic activity">
    <reaction evidence="9">
        <text>succinate + ATP + CoA = succinyl-CoA + ADP + phosphate</text>
        <dbReference type="Rhea" id="RHEA:17661"/>
        <dbReference type="ChEBI" id="CHEBI:30031"/>
        <dbReference type="ChEBI" id="CHEBI:30616"/>
        <dbReference type="ChEBI" id="CHEBI:43474"/>
        <dbReference type="ChEBI" id="CHEBI:57287"/>
        <dbReference type="ChEBI" id="CHEBI:57292"/>
        <dbReference type="ChEBI" id="CHEBI:456216"/>
        <dbReference type="EC" id="6.2.1.5"/>
    </reaction>
</comment>
<keyword evidence="4 9" id="KW-0479">Metal-binding</keyword>
<dbReference type="PROSITE" id="PS50975">
    <property type="entry name" value="ATP_GRASP"/>
    <property type="match status" value="1"/>
</dbReference>
<keyword evidence="6 9" id="KW-0067">ATP-binding</keyword>
<dbReference type="NCBIfam" id="NF001913">
    <property type="entry name" value="PRK00696.1"/>
    <property type="match status" value="1"/>
</dbReference>
<dbReference type="InterPro" id="IPR016102">
    <property type="entry name" value="Succinyl-CoA_synth-like"/>
</dbReference>
<accession>A0A1F8AH19</accession>
<dbReference type="Gene3D" id="3.30.470.20">
    <property type="entry name" value="ATP-grasp fold, B domain"/>
    <property type="match status" value="1"/>
</dbReference>
<evidence type="ECO:0000256" key="6">
    <source>
        <dbReference type="ARBA" id="ARBA00022840"/>
    </source>
</evidence>
<dbReference type="PROSITE" id="PS01217">
    <property type="entry name" value="SUCCINYL_COA_LIG_3"/>
    <property type="match status" value="1"/>
</dbReference>
<feature type="domain" description="ATP-grasp" evidence="11">
    <location>
        <begin position="30"/>
        <end position="252"/>
    </location>
</feature>
<dbReference type="GO" id="GO:0042709">
    <property type="term" value="C:succinate-CoA ligase complex"/>
    <property type="evidence" value="ECO:0007669"/>
    <property type="project" value="TreeGrafter"/>
</dbReference>
<evidence type="ECO:0000259" key="11">
    <source>
        <dbReference type="PROSITE" id="PS50975"/>
    </source>
</evidence>
<evidence type="ECO:0000256" key="9">
    <source>
        <dbReference type="HAMAP-Rule" id="MF_03219"/>
    </source>
</evidence>
<protein>
    <recommendedName>
        <fullName evidence="9">Succinate--CoA ligase [ADP-forming] subunit beta, mitochondrial</fullName>
        <ecNumber evidence="9">6.2.1.5</ecNumber>
    </recommendedName>
    <alternativeName>
        <fullName evidence="9">Succinyl-CoA synthetase beta chain</fullName>
        <shortName evidence="9">SCS-beta</shortName>
    </alternativeName>
</protein>
<dbReference type="InterPro" id="IPR013815">
    <property type="entry name" value="ATP_grasp_subdomain_1"/>
</dbReference>
<dbReference type="UniPathway" id="UPA00223">
    <property type="reaction ID" value="UER00999"/>
</dbReference>
<dbReference type="InterPro" id="IPR013650">
    <property type="entry name" value="ATP-grasp_succ-CoA_synth-type"/>
</dbReference>
<dbReference type="OrthoDB" id="1664372at2759"/>
<dbReference type="EMBL" id="LYCR01000001">
    <property type="protein sequence ID" value="OGM51043.1"/>
    <property type="molecule type" value="Genomic_DNA"/>
</dbReference>
<comment type="cofactor">
    <cofactor evidence="9">
        <name>Mg(2+)</name>
        <dbReference type="ChEBI" id="CHEBI:18420"/>
    </cofactor>
    <text evidence="9">Binds 1 Mg(2+) ion per subunit.</text>
</comment>
<comment type="pathway">
    <text evidence="1 9">Carbohydrate metabolism; tricarboxylic acid cycle; succinate from succinyl-CoA (ligase route): step 1/1.</text>
</comment>
<keyword evidence="7 9" id="KW-0460">Magnesium</keyword>
<dbReference type="AlphaFoldDB" id="A0A1F8AH19"/>
<evidence type="ECO:0000256" key="7">
    <source>
        <dbReference type="ARBA" id="ARBA00022842"/>
    </source>
</evidence>
<keyword evidence="2 9" id="KW-0816">Tricarboxylic acid cycle</keyword>
<dbReference type="NCBIfam" id="TIGR01016">
    <property type="entry name" value="sucCoAbeta"/>
    <property type="match status" value="1"/>
</dbReference>
<comment type="similarity">
    <text evidence="9 10">Belongs to the succinate/malate CoA ligase beta subunit family.</text>
</comment>
<dbReference type="GO" id="GO:0006104">
    <property type="term" value="P:succinyl-CoA metabolic process"/>
    <property type="evidence" value="ECO:0007669"/>
    <property type="project" value="TreeGrafter"/>
</dbReference>
<dbReference type="InterPro" id="IPR011761">
    <property type="entry name" value="ATP-grasp"/>
</dbReference>
<keyword evidence="9" id="KW-0496">Mitochondrion</keyword>
<comment type="subcellular location">
    <subcellularLocation>
        <location evidence="9">Mitochondrion</location>
    </subcellularLocation>
</comment>
<dbReference type="GO" id="GO:0006099">
    <property type="term" value="P:tricarboxylic acid cycle"/>
    <property type="evidence" value="ECO:0007669"/>
    <property type="project" value="UniProtKB-UniRule"/>
</dbReference>
<name>A0A1F8AH19_9EURO</name>
<evidence type="ECO:0000256" key="4">
    <source>
        <dbReference type="ARBA" id="ARBA00022723"/>
    </source>
</evidence>
<dbReference type="HAMAP" id="MF_00558">
    <property type="entry name" value="Succ_CoA_beta"/>
    <property type="match status" value="1"/>
</dbReference>
<feature type="binding site" evidence="9">
    <location>
        <position position="66"/>
    </location>
    <ligand>
        <name>ATP</name>
        <dbReference type="ChEBI" id="CHEBI:30616"/>
    </ligand>
</feature>
<dbReference type="Proteomes" id="UP000179179">
    <property type="component" value="Unassembled WGS sequence"/>
</dbReference>
<dbReference type="InterPro" id="IPR017866">
    <property type="entry name" value="Succ-CoA_synthase_bsu_CS"/>
</dbReference>
<dbReference type="Pfam" id="PF00549">
    <property type="entry name" value="Ligase_CoA"/>
    <property type="match status" value="1"/>
</dbReference>
<feature type="binding site" evidence="9">
    <location>
        <begin position="344"/>
        <end position="346"/>
    </location>
    <ligand>
        <name>substrate</name>
        <note>ligand shared with subunit alpha</note>
    </ligand>
</feature>
<evidence type="ECO:0000256" key="8">
    <source>
        <dbReference type="ARBA" id="ARBA00022946"/>
    </source>
</evidence>
<dbReference type="RefSeq" id="XP_022394760.1">
    <property type="nucleotide sequence ID" value="XM_022527481.1"/>
</dbReference>
<dbReference type="SUPFAM" id="SSF52210">
    <property type="entry name" value="Succinyl-CoA synthetase domains"/>
    <property type="match status" value="1"/>
</dbReference>
<proteinExistence type="inferred from homology"/>
<dbReference type="Pfam" id="PF08442">
    <property type="entry name" value="ATP-grasp_2"/>
    <property type="match status" value="1"/>
</dbReference>
<feature type="binding site" evidence="9">
    <location>
        <position position="222"/>
    </location>
    <ligand>
        <name>Mg(2+)</name>
        <dbReference type="ChEBI" id="CHEBI:18420"/>
    </ligand>
</feature>
<reference evidence="12 13" key="1">
    <citation type="journal article" date="2016" name="Genome Biol. Evol.">
        <title>Draft genome sequence of an aflatoxigenic Aspergillus species, A. bombycis.</title>
        <authorList>
            <person name="Moore G.G."/>
            <person name="Mack B.M."/>
            <person name="Beltz S.B."/>
            <person name="Gilbert M.K."/>
        </authorList>
    </citation>
    <scope>NUCLEOTIDE SEQUENCE [LARGE SCALE GENOMIC DNA]</scope>
    <source>
        <strain evidence="13">NRRL 26010</strain>
    </source>
</reference>
<feature type="binding site" evidence="9">
    <location>
        <position position="287"/>
    </location>
    <ligand>
        <name>substrate</name>
        <note>ligand shared with subunit alpha</note>
    </ligand>
</feature>
<gene>
    <name evidence="12" type="ORF">ABOM_000351</name>
</gene>
<dbReference type="Gene3D" id="3.40.50.261">
    <property type="entry name" value="Succinyl-CoA synthetase domains"/>
    <property type="match status" value="1"/>
</dbReference>
<evidence type="ECO:0000256" key="2">
    <source>
        <dbReference type="ARBA" id="ARBA00022532"/>
    </source>
</evidence>
<evidence type="ECO:0000313" key="13">
    <source>
        <dbReference type="Proteomes" id="UP000179179"/>
    </source>
</evidence>
<keyword evidence="13" id="KW-1185">Reference proteome</keyword>
<keyword evidence="8" id="KW-0809">Transit peptide</keyword>
<comment type="function">
    <text evidence="9">Succinyl-CoA synthetase functions in the citric acid cycle (TCA), coupling the hydrolysis of succinyl-CoA to the synthesis of ATP and thus represents the only step of substrate-level phosphorylation in the TCA. The beta subunit provides nucleotide specificity of the enzyme and binds the substrate succinate, while the binding sites for coenzyme A and phosphate are found in the alpha subunit.</text>
</comment>
<feature type="binding site" evidence="9">
    <location>
        <position position="236"/>
    </location>
    <ligand>
        <name>Mg(2+)</name>
        <dbReference type="ChEBI" id="CHEBI:18420"/>
    </ligand>
</feature>
<feature type="binding site" evidence="9">
    <location>
        <position position="134"/>
    </location>
    <ligand>
        <name>ATP</name>
        <dbReference type="ChEBI" id="CHEBI:30616"/>
    </ligand>
</feature>
<dbReference type="STRING" id="109264.A0A1F8AH19"/>
<organism evidence="12 13">
    <name type="scientific">Aspergillus bombycis</name>
    <dbReference type="NCBI Taxonomy" id="109264"/>
    <lineage>
        <taxon>Eukaryota</taxon>
        <taxon>Fungi</taxon>
        <taxon>Dikarya</taxon>
        <taxon>Ascomycota</taxon>
        <taxon>Pezizomycotina</taxon>
        <taxon>Eurotiomycetes</taxon>
        <taxon>Eurotiomycetidae</taxon>
        <taxon>Eurotiales</taxon>
        <taxon>Aspergillaceae</taxon>
        <taxon>Aspergillus</taxon>
    </lineage>
</organism>
<dbReference type="FunFam" id="3.40.50.261:FF:000001">
    <property type="entry name" value="Succinate--CoA ligase [ADP-forming] subunit beta"/>
    <property type="match status" value="1"/>
</dbReference>
<comment type="caution">
    <text evidence="12">The sequence shown here is derived from an EMBL/GenBank/DDBJ whole genome shotgun (WGS) entry which is preliminary data.</text>
</comment>
<dbReference type="GO" id="GO:0004775">
    <property type="term" value="F:succinate-CoA ligase (ADP-forming) activity"/>
    <property type="evidence" value="ECO:0007669"/>
    <property type="project" value="UniProtKB-UniRule"/>
</dbReference>
<keyword evidence="3 9" id="KW-0436">Ligase</keyword>
<evidence type="ECO:0000256" key="1">
    <source>
        <dbReference type="ARBA" id="ARBA00005064"/>
    </source>
</evidence>
<evidence type="ECO:0000256" key="5">
    <source>
        <dbReference type="ARBA" id="ARBA00022741"/>
    </source>
</evidence>
<dbReference type="GO" id="GO:0000287">
    <property type="term" value="F:magnesium ion binding"/>
    <property type="evidence" value="ECO:0007669"/>
    <property type="project" value="UniProtKB-UniRule"/>
</dbReference>
<evidence type="ECO:0000313" key="12">
    <source>
        <dbReference type="EMBL" id="OGM51043.1"/>
    </source>
</evidence>
<dbReference type="PANTHER" id="PTHR11815">
    <property type="entry name" value="SUCCINYL-COA SYNTHETASE BETA CHAIN"/>
    <property type="match status" value="1"/>
</dbReference>
<dbReference type="InterPro" id="IPR005811">
    <property type="entry name" value="SUCC_ACL_C"/>
</dbReference>
<keyword evidence="5 9" id="KW-0547">Nucleotide-binding</keyword>
<dbReference type="GO" id="GO:0005524">
    <property type="term" value="F:ATP binding"/>
    <property type="evidence" value="ECO:0007669"/>
    <property type="project" value="UniProtKB-UniRule"/>
</dbReference>
<dbReference type="Gene3D" id="3.30.1490.20">
    <property type="entry name" value="ATP-grasp fold, A domain"/>
    <property type="match status" value="1"/>
</dbReference>
<dbReference type="PANTHER" id="PTHR11815:SF1">
    <property type="entry name" value="SUCCINATE--COA LIGASE [ADP-FORMING] SUBUNIT BETA, MITOCHONDRIAL"/>
    <property type="match status" value="1"/>
</dbReference>